<evidence type="ECO:0000256" key="4">
    <source>
        <dbReference type="ARBA" id="ARBA00022989"/>
    </source>
</evidence>
<feature type="transmembrane region" description="Helical" evidence="7">
    <location>
        <begin position="141"/>
        <end position="168"/>
    </location>
</feature>
<dbReference type="Pfam" id="PF06814">
    <property type="entry name" value="GOST_TM"/>
    <property type="match status" value="1"/>
</dbReference>
<dbReference type="InterPro" id="IPR053937">
    <property type="entry name" value="GOST_TM"/>
</dbReference>
<feature type="transmembrane region" description="Helical" evidence="7">
    <location>
        <begin position="213"/>
        <end position="234"/>
    </location>
</feature>
<evidence type="ECO:0000256" key="7">
    <source>
        <dbReference type="SAM" id="Phobius"/>
    </source>
</evidence>
<sequence length="397" mass="44296">RSGLLDNSTGQVFQQSVPFGGTKAPSQRWAIERTGIYMLLISNCGSITSATMNGTVTVKHAYGYLPGNEYPKMPFFGWLILAYALLAIIWIVLSVRWWDQLFRIQSCILVVLLLGCAESLLWSVFLHKWNIEGRPTTNSTVIFVAALLLTVLKSTFSYMLVLVACLGWGVTKPSLGGRTLCKVGTLCFLQVGFAFAREVVLSFRHSYSIPPELVLTVFAPVTLLNTIIFCWIFCAISRLMEKLKEQRQTEKFQLFLMLLAVLIAAIGVATLALLVEVYNLSKPPQAVWKHQWILTDAVSHLLFLLVLAAMMYLWRPHSESQRYAFSEQLSNVDMDGDARATSVANGDLRKLGGAEVIGQAYMDQDMGAGPDAFTIEDEEKSPEGHPDDQDRVQRDEV</sequence>
<dbReference type="InterPro" id="IPR009637">
    <property type="entry name" value="GPR107/GPR108-like"/>
</dbReference>
<evidence type="ECO:0000256" key="6">
    <source>
        <dbReference type="SAM" id="MobiDB-lite"/>
    </source>
</evidence>
<evidence type="ECO:0000259" key="8">
    <source>
        <dbReference type="Pfam" id="PF06814"/>
    </source>
</evidence>
<keyword evidence="4 7" id="KW-1133">Transmembrane helix</keyword>
<name>A0ABN9YE50_9DINO</name>
<comment type="subcellular location">
    <subcellularLocation>
        <location evidence="1">Membrane</location>
        <topology evidence="1">Multi-pass membrane protein</topology>
    </subcellularLocation>
</comment>
<evidence type="ECO:0000256" key="5">
    <source>
        <dbReference type="ARBA" id="ARBA00023136"/>
    </source>
</evidence>
<comment type="caution">
    <text evidence="9">The sequence shown here is derived from an EMBL/GenBank/DDBJ whole genome shotgun (WGS) entry which is preliminary data.</text>
</comment>
<feature type="non-terminal residue" evidence="9">
    <location>
        <position position="1"/>
    </location>
</feature>
<keyword evidence="3" id="KW-0732">Signal</keyword>
<feature type="compositionally biased region" description="Basic and acidic residues" evidence="6">
    <location>
        <begin position="381"/>
        <end position="397"/>
    </location>
</feature>
<protein>
    <recommendedName>
        <fullName evidence="8">GOST seven transmembrane domain-containing protein</fullName>
    </recommendedName>
</protein>
<feature type="transmembrane region" description="Helical" evidence="7">
    <location>
        <begin position="107"/>
        <end position="129"/>
    </location>
</feature>
<evidence type="ECO:0000313" key="10">
    <source>
        <dbReference type="Proteomes" id="UP001189429"/>
    </source>
</evidence>
<organism evidence="9 10">
    <name type="scientific">Prorocentrum cordatum</name>
    <dbReference type="NCBI Taxonomy" id="2364126"/>
    <lineage>
        <taxon>Eukaryota</taxon>
        <taxon>Sar</taxon>
        <taxon>Alveolata</taxon>
        <taxon>Dinophyceae</taxon>
        <taxon>Prorocentrales</taxon>
        <taxon>Prorocentraceae</taxon>
        <taxon>Prorocentrum</taxon>
    </lineage>
</organism>
<evidence type="ECO:0000256" key="1">
    <source>
        <dbReference type="ARBA" id="ARBA00004141"/>
    </source>
</evidence>
<feature type="transmembrane region" description="Helical" evidence="7">
    <location>
        <begin position="75"/>
        <end position="95"/>
    </location>
</feature>
<gene>
    <name evidence="9" type="ORF">PCOR1329_LOCUS85078</name>
</gene>
<feature type="transmembrane region" description="Helical" evidence="7">
    <location>
        <begin position="254"/>
        <end position="277"/>
    </location>
</feature>
<feature type="transmembrane region" description="Helical" evidence="7">
    <location>
        <begin position="297"/>
        <end position="314"/>
    </location>
</feature>
<keyword evidence="2 7" id="KW-0812">Transmembrane</keyword>
<evidence type="ECO:0000256" key="2">
    <source>
        <dbReference type="ARBA" id="ARBA00022692"/>
    </source>
</evidence>
<dbReference type="PANTHER" id="PTHR21229">
    <property type="entry name" value="LUNG SEVEN TRANSMEMBRANE RECEPTOR"/>
    <property type="match status" value="1"/>
</dbReference>
<dbReference type="EMBL" id="CAUYUJ010022518">
    <property type="protein sequence ID" value="CAK0911094.1"/>
    <property type="molecule type" value="Genomic_DNA"/>
</dbReference>
<keyword evidence="5 7" id="KW-0472">Membrane</keyword>
<accession>A0ABN9YE50</accession>
<keyword evidence="10" id="KW-1185">Reference proteome</keyword>
<proteinExistence type="predicted"/>
<evidence type="ECO:0000256" key="3">
    <source>
        <dbReference type="ARBA" id="ARBA00022729"/>
    </source>
</evidence>
<evidence type="ECO:0000313" key="9">
    <source>
        <dbReference type="EMBL" id="CAK0911094.1"/>
    </source>
</evidence>
<reference evidence="9" key="1">
    <citation type="submission" date="2023-10" db="EMBL/GenBank/DDBJ databases">
        <authorList>
            <person name="Chen Y."/>
            <person name="Shah S."/>
            <person name="Dougan E. K."/>
            <person name="Thang M."/>
            <person name="Chan C."/>
        </authorList>
    </citation>
    <scope>NUCLEOTIDE SEQUENCE [LARGE SCALE GENOMIC DNA]</scope>
</reference>
<feature type="domain" description="GOST seven transmembrane" evidence="8">
    <location>
        <begin position="71"/>
        <end position="321"/>
    </location>
</feature>
<feature type="region of interest" description="Disordered" evidence="6">
    <location>
        <begin position="364"/>
        <end position="397"/>
    </location>
</feature>
<feature type="transmembrane region" description="Helical" evidence="7">
    <location>
        <begin position="180"/>
        <end position="201"/>
    </location>
</feature>
<dbReference type="PANTHER" id="PTHR21229:SF1">
    <property type="entry name" value="GH17801P"/>
    <property type="match status" value="1"/>
</dbReference>
<dbReference type="Proteomes" id="UP001189429">
    <property type="component" value="Unassembled WGS sequence"/>
</dbReference>